<proteinExistence type="predicted"/>
<dbReference type="PROSITE" id="PS51257">
    <property type="entry name" value="PROKAR_LIPOPROTEIN"/>
    <property type="match status" value="1"/>
</dbReference>
<dbReference type="OrthoDB" id="766356at2"/>
<dbReference type="RefSeq" id="WP_131558474.1">
    <property type="nucleotide sequence ID" value="NZ_SJSN01000007.1"/>
</dbReference>
<dbReference type="Proteomes" id="UP000291485">
    <property type="component" value="Unassembled WGS sequence"/>
</dbReference>
<accession>A0A4R0P4M0</accession>
<comment type="caution">
    <text evidence="1">The sequence shown here is derived from an EMBL/GenBank/DDBJ whole genome shotgun (WGS) entry which is preliminary data.</text>
</comment>
<organism evidence="1 2">
    <name type="scientific">Pedobacter frigidisoli</name>
    <dbReference type="NCBI Taxonomy" id="2530455"/>
    <lineage>
        <taxon>Bacteria</taxon>
        <taxon>Pseudomonadati</taxon>
        <taxon>Bacteroidota</taxon>
        <taxon>Sphingobacteriia</taxon>
        <taxon>Sphingobacteriales</taxon>
        <taxon>Sphingobacteriaceae</taxon>
        <taxon>Pedobacter</taxon>
    </lineage>
</organism>
<dbReference type="EMBL" id="SJSN01000007">
    <property type="protein sequence ID" value="TCD10264.1"/>
    <property type="molecule type" value="Genomic_DNA"/>
</dbReference>
<keyword evidence="2" id="KW-1185">Reference proteome</keyword>
<dbReference type="AlphaFoldDB" id="A0A4R0P4M0"/>
<evidence type="ECO:0000313" key="2">
    <source>
        <dbReference type="Proteomes" id="UP000291485"/>
    </source>
</evidence>
<evidence type="ECO:0008006" key="3">
    <source>
        <dbReference type="Google" id="ProtNLM"/>
    </source>
</evidence>
<gene>
    <name evidence="1" type="ORF">EZ449_10605</name>
</gene>
<evidence type="ECO:0000313" key="1">
    <source>
        <dbReference type="EMBL" id="TCD10264.1"/>
    </source>
</evidence>
<name>A0A4R0P4M0_9SPHI</name>
<reference evidence="1 2" key="1">
    <citation type="submission" date="2019-02" db="EMBL/GenBank/DDBJ databases">
        <title>Pedobacter sp. RP-3-11 sp. nov., isolated from Arctic soil.</title>
        <authorList>
            <person name="Dahal R.H."/>
        </authorList>
    </citation>
    <scope>NUCLEOTIDE SEQUENCE [LARGE SCALE GENOMIC DNA]</scope>
    <source>
        <strain evidence="1 2">RP-3-11</strain>
    </source>
</reference>
<sequence length="138" mass="15566">MKRQITFLSLLLLFTSTIISCKKDTTSLKARMMGKWSLSKIVVSGYTGTDAVTKNGTFNYGTSADYVDFKANNDDQVEISLSGNRTIGTYIIVYEDQFTMDLNDGVNYANVNSLTTNQFQFTSKIDKTNIVKIYYLTR</sequence>
<protein>
    <recommendedName>
        <fullName evidence="3">Lipocalin-like domain-containing protein</fullName>
    </recommendedName>
</protein>